<dbReference type="EMBL" id="BK032586">
    <property type="protein sequence ID" value="DAF49728.1"/>
    <property type="molecule type" value="Genomic_DNA"/>
</dbReference>
<evidence type="ECO:0000256" key="1">
    <source>
        <dbReference type="SAM" id="MobiDB-lite"/>
    </source>
</evidence>
<name>A0A8S5SFN5_9CAUD</name>
<accession>A0A8S5SFN5</accession>
<feature type="compositionally biased region" description="Low complexity" evidence="1">
    <location>
        <begin position="374"/>
        <end position="385"/>
    </location>
</feature>
<organism evidence="2">
    <name type="scientific">Podoviridae sp. ctZih56</name>
    <dbReference type="NCBI Taxonomy" id="2827741"/>
    <lineage>
        <taxon>Viruses</taxon>
        <taxon>Duplodnaviria</taxon>
        <taxon>Heunggongvirae</taxon>
        <taxon>Uroviricota</taxon>
        <taxon>Caudoviricetes</taxon>
    </lineage>
</organism>
<protein>
    <submittedName>
        <fullName evidence="2">Uncharacterized protein</fullName>
    </submittedName>
</protein>
<proteinExistence type="predicted"/>
<feature type="region of interest" description="Disordered" evidence="1">
    <location>
        <begin position="363"/>
        <end position="391"/>
    </location>
</feature>
<sequence length="499" mass="54874">MATKRWNSNKVKMNGLGGNAASVDDIKDAGLWGTVQDTPLVKGADGKTYAEMPAGWSNVNGNYGALDKDYVEANRGSFGNADNAYTSDADWSSIQKYKDDWQKAYEAGDQAGMDAAHNAAQAIRANYGYSGGADGSQYNPLMFKSDAWYGDADGEDDSGSGWGYGGKPGYTNRYQQMIDELTGKILGRDPFSYDAEQDPLYGQYKQSYTRNGQRAMQDTLGQVSARTGGLASSYAESAAQQTYNNYMAALADKIPELQQLAYSMYQDELSNQRSDLSMLQALESGDYEKYRDLLAQWNTDRSFDYGTYRDSVADGQWQKNFDYQQNRDQVADSQWQQTFDYNKGQDAIANDWKEREWAYQLQKANAKSGGSSGKSGSSRGSSTSGGSTGGTDWSAVREYVDKYGGDAEDYIGANYKALGYSSKSAAVSAWNVYQQVDSNGGYNKTKFDAAMSGLNSMLGQNQTDTIPAALDNLWPQLSDTQKSTLQKLLRKYGLQYEGD</sequence>
<reference evidence="2" key="1">
    <citation type="journal article" date="2021" name="Proc. Natl. Acad. Sci. U.S.A.">
        <title>A Catalog of Tens of Thousands of Viruses from Human Metagenomes Reveals Hidden Associations with Chronic Diseases.</title>
        <authorList>
            <person name="Tisza M.J."/>
            <person name="Buck C.B."/>
        </authorList>
    </citation>
    <scope>NUCLEOTIDE SEQUENCE</scope>
    <source>
        <strain evidence="2">CtZih56</strain>
    </source>
</reference>
<evidence type="ECO:0000313" key="2">
    <source>
        <dbReference type="EMBL" id="DAF49728.1"/>
    </source>
</evidence>